<evidence type="ECO:0000313" key="5">
    <source>
        <dbReference type="EMBL" id="SER25923.1"/>
    </source>
</evidence>
<organism evidence="5 6">
    <name type="scientific">Lentzea albida</name>
    <dbReference type="NCBI Taxonomy" id="65499"/>
    <lineage>
        <taxon>Bacteria</taxon>
        <taxon>Bacillati</taxon>
        <taxon>Actinomycetota</taxon>
        <taxon>Actinomycetes</taxon>
        <taxon>Pseudonocardiales</taxon>
        <taxon>Pseudonocardiaceae</taxon>
        <taxon>Lentzea</taxon>
    </lineage>
</organism>
<dbReference type="Gene3D" id="1.10.260.40">
    <property type="entry name" value="lambda repressor-like DNA-binding domains"/>
    <property type="match status" value="1"/>
</dbReference>
<dbReference type="InterPro" id="IPR010982">
    <property type="entry name" value="Lambda_DNA-bd_dom_sf"/>
</dbReference>
<dbReference type="AlphaFoldDB" id="A0A1H9MS19"/>
<dbReference type="CDD" id="cd06267">
    <property type="entry name" value="PBP1_LacI_sugar_binding-like"/>
    <property type="match status" value="1"/>
</dbReference>
<dbReference type="InterPro" id="IPR000843">
    <property type="entry name" value="HTH_LacI"/>
</dbReference>
<keyword evidence="2" id="KW-0238">DNA-binding</keyword>
<dbReference type="Proteomes" id="UP000199503">
    <property type="component" value="Unassembled WGS sequence"/>
</dbReference>
<dbReference type="STRING" id="65499.SAMN04488000_107164"/>
<accession>A0A1H9MS19</accession>
<dbReference type="InterPro" id="IPR046335">
    <property type="entry name" value="LacI/GalR-like_sensor"/>
</dbReference>
<gene>
    <name evidence="5" type="ORF">SAMN04488000_107164</name>
</gene>
<keyword evidence="3" id="KW-0804">Transcription</keyword>
<dbReference type="PROSITE" id="PS50932">
    <property type="entry name" value="HTH_LACI_2"/>
    <property type="match status" value="1"/>
</dbReference>
<evidence type="ECO:0000259" key="4">
    <source>
        <dbReference type="PROSITE" id="PS50932"/>
    </source>
</evidence>
<dbReference type="GO" id="GO:0003700">
    <property type="term" value="F:DNA-binding transcription factor activity"/>
    <property type="evidence" value="ECO:0007669"/>
    <property type="project" value="TreeGrafter"/>
</dbReference>
<evidence type="ECO:0000256" key="3">
    <source>
        <dbReference type="ARBA" id="ARBA00023163"/>
    </source>
</evidence>
<dbReference type="EMBL" id="FOFV01000007">
    <property type="protein sequence ID" value="SER25923.1"/>
    <property type="molecule type" value="Genomic_DNA"/>
</dbReference>
<dbReference type="Pfam" id="PF13377">
    <property type="entry name" value="Peripla_BP_3"/>
    <property type="match status" value="1"/>
</dbReference>
<dbReference type="Gene3D" id="3.40.50.2300">
    <property type="match status" value="2"/>
</dbReference>
<dbReference type="PANTHER" id="PTHR30146">
    <property type="entry name" value="LACI-RELATED TRANSCRIPTIONAL REPRESSOR"/>
    <property type="match status" value="1"/>
</dbReference>
<dbReference type="InterPro" id="IPR028082">
    <property type="entry name" value="Peripla_BP_I"/>
</dbReference>
<dbReference type="PANTHER" id="PTHR30146:SF109">
    <property type="entry name" value="HTH-TYPE TRANSCRIPTIONAL REGULATOR GALS"/>
    <property type="match status" value="1"/>
</dbReference>
<dbReference type="SUPFAM" id="SSF53822">
    <property type="entry name" value="Periplasmic binding protein-like I"/>
    <property type="match status" value="1"/>
</dbReference>
<dbReference type="SUPFAM" id="SSF47413">
    <property type="entry name" value="lambda repressor-like DNA-binding domains"/>
    <property type="match status" value="1"/>
</dbReference>
<dbReference type="Pfam" id="PF00356">
    <property type="entry name" value="LacI"/>
    <property type="match status" value="1"/>
</dbReference>
<keyword evidence="1" id="KW-0805">Transcription regulation</keyword>
<evidence type="ECO:0000256" key="1">
    <source>
        <dbReference type="ARBA" id="ARBA00023015"/>
    </source>
</evidence>
<dbReference type="RefSeq" id="WP_089918021.1">
    <property type="nucleotide sequence ID" value="NZ_FOFV01000007.1"/>
</dbReference>
<dbReference type="GO" id="GO:0000976">
    <property type="term" value="F:transcription cis-regulatory region binding"/>
    <property type="evidence" value="ECO:0007669"/>
    <property type="project" value="TreeGrafter"/>
</dbReference>
<reference evidence="6" key="1">
    <citation type="submission" date="2016-10" db="EMBL/GenBank/DDBJ databases">
        <authorList>
            <person name="Varghese N."/>
            <person name="Submissions S."/>
        </authorList>
    </citation>
    <scope>NUCLEOTIDE SEQUENCE [LARGE SCALE GENOMIC DNA]</scope>
    <source>
        <strain evidence="6">DSM 44437</strain>
    </source>
</reference>
<protein>
    <submittedName>
        <fullName evidence="5">Transcriptional regulator, LacI family</fullName>
    </submittedName>
</protein>
<feature type="domain" description="HTH lacI-type" evidence="4">
    <location>
        <begin position="15"/>
        <end position="69"/>
    </location>
</feature>
<evidence type="ECO:0000256" key="2">
    <source>
        <dbReference type="ARBA" id="ARBA00023125"/>
    </source>
</evidence>
<dbReference type="OrthoDB" id="4268837at2"/>
<dbReference type="PROSITE" id="PS00356">
    <property type="entry name" value="HTH_LACI_1"/>
    <property type="match status" value="1"/>
</dbReference>
<name>A0A1H9MS19_9PSEU</name>
<keyword evidence="6" id="KW-1185">Reference proteome</keyword>
<dbReference type="SMART" id="SM00354">
    <property type="entry name" value="HTH_LACI"/>
    <property type="match status" value="1"/>
</dbReference>
<proteinExistence type="predicted"/>
<evidence type="ECO:0000313" key="6">
    <source>
        <dbReference type="Proteomes" id="UP000199503"/>
    </source>
</evidence>
<dbReference type="CDD" id="cd01392">
    <property type="entry name" value="HTH_LacI"/>
    <property type="match status" value="1"/>
</dbReference>
<sequence length="342" mass="36080">MAKHQTSSEAKPAGATIYDVAGRAGVSIATVSRVLQGATVVAETTRQKVLAAVEELGYVPLGAARSLAVRHHEAHGLVLPELSGPYYAELLMGFEARAAELAQSIVLVLTDSRTDLAAAVRQLATRVDAIAVLGSPAISGDVVRLLRAKKPVVVIAGEPHDGVETIAAENLESARELAGHVLGHGRERALFVGDPDTGPDIRHRYAGFVAAHEERGLVPAEPVRVALSEADGTAFAQRLLRNEYHADALICANDELALSIMTTLQDAGRDVPGEIAVTGWDDVMTSRYVRPGLTTVRQPVQELGALAANRLHELVSGEPPQAQARVLPTQLVVRSSCGCPPA</sequence>